<organism evidence="1 2">
    <name type="scientific">Tenacibaculum maritimum NCIMB 2154</name>
    <dbReference type="NCBI Taxonomy" id="1349785"/>
    <lineage>
        <taxon>Bacteria</taxon>
        <taxon>Pseudomonadati</taxon>
        <taxon>Bacteroidota</taxon>
        <taxon>Flavobacteriia</taxon>
        <taxon>Flavobacteriales</taxon>
        <taxon>Flavobacteriaceae</taxon>
        <taxon>Tenacibaculum</taxon>
    </lineage>
</organism>
<dbReference type="RefSeq" id="WP_100210470.1">
    <property type="nucleotide sequence ID" value="NZ_CP138495.1"/>
</dbReference>
<accession>A0A2H1E6C9</accession>
<proteinExistence type="predicted"/>
<dbReference type="OrthoDB" id="797882at2"/>
<dbReference type="Gene3D" id="2.60.40.1120">
    <property type="entry name" value="Carboxypeptidase-like, regulatory domain"/>
    <property type="match status" value="1"/>
</dbReference>
<dbReference type="KEGG" id="tmar:MARIT_0043"/>
<sequence length="117" mass="13697">MRIIFLLVSILIISSCRTKPKFYRGYVFYDKKPLLNVIVRKDNLNESTQTDSTGFFKLPKEPNSIHLLIFEKTGFITDTISSVWTQHGEKVNYTFLNKTIDTIFLRKITLPNKDSYK</sequence>
<dbReference type="SUPFAM" id="SSF49464">
    <property type="entry name" value="Carboxypeptidase regulatory domain-like"/>
    <property type="match status" value="1"/>
</dbReference>
<evidence type="ECO:0000313" key="1">
    <source>
        <dbReference type="EMBL" id="SFZ79964.1"/>
    </source>
</evidence>
<reference evidence="1 2" key="1">
    <citation type="submission" date="2016-11" db="EMBL/GenBank/DDBJ databases">
        <authorList>
            <person name="Jaros S."/>
            <person name="Januszkiewicz K."/>
            <person name="Wedrychowicz H."/>
        </authorList>
    </citation>
    <scope>NUCLEOTIDE SEQUENCE [LARGE SCALE GENOMIC DNA]</scope>
    <source>
        <strain evidence="1">NCIMB 2154T</strain>
    </source>
</reference>
<dbReference type="InterPro" id="IPR008969">
    <property type="entry name" value="CarboxyPept-like_regulatory"/>
</dbReference>
<evidence type="ECO:0008006" key="3">
    <source>
        <dbReference type="Google" id="ProtNLM"/>
    </source>
</evidence>
<name>A0A2H1E6C9_9FLAO</name>
<dbReference type="GeneID" id="47721656"/>
<dbReference type="EMBL" id="LT634361">
    <property type="protein sequence ID" value="SFZ79964.1"/>
    <property type="molecule type" value="Genomic_DNA"/>
</dbReference>
<gene>
    <name evidence="1" type="ORF">MARIT_0043</name>
</gene>
<dbReference type="Proteomes" id="UP000231564">
    <property type="component" value="Chromosome MARIT"/>
</dbReference>
<protein>
    <recommendedName>
        <fullName evidence="3">Lipoprotein</fullName>
    </recommendedName>
</protein>
<keyword evidence="2" id="KW-1185">Reference proteome</keyword>
<dbReference type="PROSITE" id="PS51257">
    <property type="entry name" value="PROKAR_LIPOPROTEIN"/>
    <property type="match status" value="1"/>
</dbReference>
<dbReference type="AlphaFoldDB" id="A0A2H1E6C9"/>
<evidence type="ECO:0000313" key="2">
    <source>
        <dbReference type="Proteomes" id="UP000231564"/>
    </source>
</evidence>